<dbReference type="PANTHER" id="PTHR10492">
    <property type="match status" value="1"/>
</dbReference>
<dbReference type="PANTHER" id="PTHR10492:SF57">
    <property type="entry name" value="ATP-DEPENDENT DNA HELICASE"/>
    <property type="match status" value="1"/>
</dbReference>
<dbReference type="Pfam" id="PF21530">
    <property type="entry name" value="Pif1_2B_dom"/>
    <property type="match status" value="1"/>
</dbReference>
<dbReference type="AlphaFoldDB" id="A0A0L8FU49"/>
<name>A0A0L8FU49_OCTBM</name>
<evidence type="ECO:0000313" key="2">
    <source>
        <dbReference type="EMBL" id="KOF68143.1"/>
    </source>
</evidence>
<gene>
    <name evidence="2" type="ORF">OCBIM_22008031mg</name>
</gene>
<feature type="domain" description="DNA helicase Pif1-like 2B" evidence="1">
    <location>
        <begin position="54"/>
        <end position="95"/>
    </location>
</feature>
<evidence type="ECO:0000259" key="1">
    <source>
        <dbReference type="Pfam" id="PF21530"/>
    </source>
</evidence>
<accession>A0A0L8FU49</accession>
<reference evidence="2" key="1">
    <citation type="submission" date="2015-07" db="EMBL/GenBank/DDBJ databases">
        <title>MeaNS - Measles Nucleotide Surveillance Program.</title>
        <authorList>
            <person name="Tran T."/>
            <person name="Druce J."/>
        </authorList>
    </citation>
    <scope>NUCLEOTIDE SEQUENCE</scope>
    <source>
        <strain evidence="2">UCB-OBI-ISO-001</strain>
        <tissue evidence="2">Gonad</tissue>
    </source>
</reference>
<sequence length="112" mass="12354">MSLTIILRPKTTDYLPVRADKSLLPGEATLCRSVDSIVEGNNEAVIHYPLASFNSMTLSGMPPHILIFKRHSIGMLRRNLTAIRGLLNGTRILILSINNVFIRGKILSGSKI</sequence>
<dbReference type="EMBL" id="KQ426535">
    <property type="protein sequence ID" value="KOF68143.1"/>
    <property type="molecule type" value="Genomic_DNA"/>
</dbReference>
<proteinExistence type="predicted"/>
<organism evidence="2">
    <name type="scientific">Octopus bimaculoides</name>
    <name type="common">California two-spotted octopus</name>
    <dbReference type="NCBI Taxonomy" id="37653"/>
    <lineage>
        <taxon>Eukaryota</taxon>
        <taxon>Metazoa</taxon>
        <taxon>Spiralia</taxon>
        <taxon>Lophotrochozoa</taxon>
        <taxon>Mollusca</taxon>
        <taxon>Cephalopoda</taxon>
        <taxon>Coleoidea</taxon>
        <taxon>Octopodiformes</taxon>
        <taxon>Octopoda</taxon>
        <taxon>Incirrata</taxon>
        <taxon>Octopodidae</taxon>
        <taxon>Octopus</taxon>
    </lineage>
</organism>
<dbReference type="OrthoDB" id="272985at2759"/>
<dbReference type="InterPro" id="IPR049163">
    <property type="entry name" value="Pif1-like_2B_dom"/>
</dbReference>
<protein>
    <recommendedName>
        <fullName evidence="1">DNA helicase Pif1-like 2B domain-containing protein</fullName>
    </recommendedName>
</protein>